<keyword evidence="2" id="KW-1185">Reference proteome</keyword>
<dbReference type="EMBL" id="GL348717">
    <property type="protein sequence ID" value="EFH51435.1"/>
    <property type="molecule type" value="Genomic_DNA"/>
</dbReference>
<gene>
    <name evidence="1" type="ORF">ARALYDRAFT_664179</name>
</gene>
<name>D7LQA7_ARALL</name>
<dbReference type="Proteomes" id="UP000008694">
    <property type="component" value="Unassembled WGS sequence"/>
</dbReference>
<dbReference type="Gramene" id="Al_scaffold_0005_214">
    <property type="protein sequence ID" value="Al_scaffold_0005_214"/>
    <property type="gene ID" value="Al_scaffold_0005_214"/>
</dbReference>
<dbReference type="AlphaFoldDB" id="D7LQA7"/>
<feature type="non-terminal residue" evidence="1">
    <location>
        <position position="1"/>
    </location>
</feature>
<accession>D7LQA7</accession>
<organism evidence="2">
    <name type="scientific">Arabidopsis lyrata subsp. lyrata</name>
    <name type="common">Lyre-leaved rock-cress</name>
    <dbReference type="NCBI Taxonomy" id="81972"/>
    <lineage>
        <taxon>Eukaryota</taxon>
        <taxon>Viridiplantae</taxon>
        <taxon>Streptophyta</taxon>
        <taxon>Embryophyta</taxon>
        <taxon>Tracheophyta</taxon>
        <taxon>Spermatophyta</taxon>
        <taxon>Magnoliopsida</taxon>
        <taxon>eudicotyledons</taxon>
        <taxon>Gunneridae</taxon>
        <taxon>Pentapetalae</taxon>
        <taxon>rosids</taxon>
        <taxon>malvids</taxon>
        <taxon>Brassicales</taxon>
        <taxon>Brassicaceae</taxon>
        <taxon>Camelineae</taxon>
        <taxon>Arabidopsis</taxon>
    </lineage>
</organism>
<protein>
    <submittedName>
        <fullName evidence="1">Predicted protein</fullName>
    </submittedName>
</protein>
<evidence type="ECO:0000313" key="2">
    <source>
        <dbReference type="Proteomes" id="UP000008694"/>
    </source>
</evidence>
<proteinExistence type="predicted"/>
<dbReference type="HOGENOM" id="CLU_1717913_0_0_1"/>
<sequence length="153" mass="16125">GFSSLVGGEAARGLACRTVQGTVACFSFFSDEFGFNSVLVRRDHSLDLRNRWCIAVFFRYRRCSFCGLGSRASLSGCVCLDPASFSFGASCGVTLAPLACSLRLEALGVLVFGAQRFSSVGGLLKVAASSTMVMASPCPLVFVPVASFPVALR</sequence>
<reference evidence="2" key="1">
    <citation type="journal article" date="2011" name="Nat. Genet.">
        <title>The Arabidopsis lyrata genome sequence and the basis of rapid genome size change.</title>
        <authorList>
            <person name="Hu T.T."/>
            <person name="Pattyn P."/>
            <person name="Bakker E.G."/>
            <person name="Cao J."/>
            <person name="Cheng J.-F."/>
            <person name="Clark R.M."/>
            <person name="Fahlgren N."/>
            <person name="Fawcett J.A."/>
            <person name="Grimwood J."/>
            <person name="Gundlach H."/>
            <person name="Haberer G."/>
            <person name="Hollister J.D."/>
            <person name="Ossowski S."/>
            <person name="Ottilar R.P."/>
            <person name="Salamov A.A."/>
            <person name="Schneeberger K."/>
            <person name="Spannagl M."/>
            <person name="Wang X."/>
            <person name="Yang L."/>
            <person name="Nasrallah M.E."/>
            <person name="Bergelson J."/>
            <person name="Carrington J.C."/>
            <person name="Gaut B.S."/>
            <person name="Schmutz J."/>
            <person name="Mayer K.F.X."/>
            <person name="Van de Peer Y."/>
            <person name="Grigoriev I.V."/>
            <person name="Nordborg M."/>
            <person name="Weigel D."/>
            <person name="Guo Y.-L."/>
        </authorList>
    </citation>
    <scope>NUCLEOTIDE SEQUENCE [LARGE SCALE GENOMIC DNA]</scope>
    <source>
        <strain evidence="2">cv. MN47</strain>
    </source>
</reference>
<evidence type="ECO:0000313" key="1">
    <source>
        <dbReference type="EMBL" id="EFH51435.1"/>
    </source>
</evidence>